<accession>A0A3P5YL68</accession>
<dbReference type="Proteomes" id="UP000694005">
    <property type="component" value="Chromosome A06"/>
</dbReference>
<sequence length="54" mass="6421">MNPIGGSEYCIMCSRKKFIKLFSYKRCQKLSSNHPCHHHYFQKSTIKENQNKNS</sequence>
<gene>
    <name evidence="2" type="ORF">BRAA06T27006Z</name>
    <name evidence="1" type="ORF">BRAPAZ1V2_A06P48590.2</name>
</gene>
<name>A0A3P5YL68_BRACM</name>
<evidence type="ECO:0000313" key="2">
    <source>
        <dbReference type="EMBL" id="VDC68466.1"/>
    </source>
</evidence>
<evidence type="ECO:0000313" key="1">
    <source>
        <dbReference type="EMBL" id="CAG7872619.1"/>
    </source>
</evidence>
<dbReference type="EMBL" id="LR031569">
    <property type="protein sequence ID" value="VDC68466.1"/>
    <property type="molecule type" value="Genomic_DNA"/>
</dbReference>
<organism evidence="2">
    <name type="scientific">Brassica campestris</name>
    <name type="common">Field mustard</name>
    <dbReference type="NCBI Taxonomy" id="3711"/>
    <lineage>
        <taxon>Eukaryota</taxon>
        <taxon>Viridiplantae</taxon>
        <taxon>Streptophyta</taxon>
        <taxon>Embryophyta</taxon>
        <taxon>Tracheophyta</taxon>
        <taxon>Spermatophyta</taxon>
        <taxon>Magnoliopsida</taxon>
        <taxon>eudicotyledons</taxon>
        <taxon>Gunneridae</taxon>
        <taxon>Pentapetalae</taxon>
        <taxon>rosids</taxon>
        <taxon>malvids</taxon>
        <taxon>Brassicales</taxon>
        <taxon>Brassicaceae</taxon>
        <taxon>Brassiceae</taxon>
        <taxon>Brassica</taxon>
    </lineage>
</organism>
<dbReference type="AlphaFoldDB" id="A0A3P5YL68"/>
<reference evidence="2" key="1">
    <citation type="submission" date="2018-11" db="EMBL/GenBank/DDBJ databases">
        <authorList>
            <consortium name="Genoscope - CEA"/>
            <person name="William W."/>
        </authorList>
    </citation>
    <scope>NUCLEOTIDE SEQUENCE</scope>
</reference>
<dbReference type="EMBL" id="LS974622">
    <property type="protein sequence ID" value="CAG7872619.1"/>
    <property type="molecule type" value="Genomic_DNA"/>
</dbReference>
<protein>
    <submittedName>
        <fullName evidence="1">Uncharacterized protein</fullName>
    </submittedName>
</protein>
<proteinExistence type="predicted"/>
<dbReference type="Gramene" id="A06p48590.2_BraZ1">
    <property type="protein sequence ID" value="A06p48590.2_BraZ1.CDS"/>
    <property type="gene ID" value="A06g48590.2_BraZ1"/>
</dbReference>